<gene>
    <name evidence="6" type="ORF">E8K88_05775</name>
</gene>
<evidence type="ECO:0000256" key="5">
    <source>
        <dbReference type="SAM" id="Phobius"/>
    </source>
</evidence>
<dbReference type="GO" id="GO:0005886">
    <property type="term" value="C:plasma membrane"/>
    <property type="evidence" value="ECO:0007669"/>
    <property type="project" value="TreeGrafter"/>
</dbReference>
<comment type="subcellular location">
    <subcellularLocation>
        <location evidence="1">Membrane</location>
        <topology evidence="1">Multi-pass membrane protein</topology>
    </subcellularLocation>
</comment>
<accession>A0A4S5BP84</accession>
<evidence type="ECO:0000256" key="1">
    <source>
        <dbReference type="ARBA" id="ARBA00004141"/>
    </source>
</evidence>
<dbReference type="PANTHER" id="PTHR43652">
    <property type="entry name" value="BASIC AMINO ACID ANTIPORTER YFCC-RELATED"/>
    <property type="match status" value="1"/>
</dbReference>
<organism evidence="6 7">
    <name type="scientific">Lampropedia aestuarii</name>
    <dbReference type="NCBI Taxonomy" id="2562762"/>
    <lineage>
        <taxon>Bacteria</taxon>
        <taxon>Pseudomonadati</taxon>
        <taxon>Pseudomonadota</taxon>
        <taxon>Betaproteobacteria</taxon>
        <taxon>Burkholderiales</taxon>
        <taxon>Comamonadaceae</taxon>
        <taxon>Lampropedia</taxon>
    </lineage>
</organism>
<comment type="caution">
    <text evidence="6">The sequence shown here is derived from an EMBL/GenBank/DDBJ whole genome shotgun (WGS) entry which is preliminary data.</text>
</comment>
<dbReference type="Pfam" id="PF00939">
    <property type="entry name" value="Na_sulph_symp"/>
    <property type="match status" value="1"/>
</dbReference>
<keyword evidence="2 5" id="KW-0812">Transmembrane</keyword>
<feature type="transmembrane region" description="Helical" evidence="5">
    <location>
        <begin position="49"/>
        <end position="70"/>
    </location>
</feature>
<dbReference type="EMBL" id="SSWX01000006">
    <property type="protein sequence ID" value="THJ34504.1"/>
    <property type="molecule type" value="Genomic_DNA"/>
</dbReference>
<dbReference type="InterPro" id="IPR001898">
    <property type="entry name" value="SLC13A/DASS"/>
</dbReference>
<feature type="transmembrane region" description="Helical" evidence="5">
    <location>
        <begin position="361"/>
        <end position="381"/>
    </location>
</feature>
<protein>
    <submittedName>
        <fullName evidence="6">Citrate transporter</fullName>
    </submittedName>
</protein>
<feature type="transmembrane region" description="Helical" evidence="5">
    <location>
        <begin position="27"/>
        <end position="43"/>
    </location>
</feature>
<feature type="transmembrane region" description="Helical" evidence="5">
    <location>
        <begin position="182"/>
        <end position="210"/>
    </location>
</feature>
<sequence length="432" mass="44858">MAVEVWIAAGLVVLTIGLWATAKLPEYLVALLFFAAAAMLNLAPPEVLFSGFASAAFWLVLSGFVLGVAIRKVGLADRIARSLASRLTGSWPRLVGGVVALAYALAFVMPSNMGRIALLMPIVLALAERAGLGEGSRGRTALALAVGFGTFQLSASILPANVPNLVMAGAAESAYGIHLSYLPYLVLHAPILGVLKGLALVACLCLLFPAKPQEVLPAEPDKPLSPAEKRLGMLLLATLALWISDGLHGISPAWIGLCAACVCLLPRIGFLSGDEFATGVNIRTCIYVAGILGLTALVGYSGLGALMGAWLIQVLPLEPGSPTRSFAALVALTSALNFSVTANGVPALFTPLAQSLADASGLPLLTVLMVQVIGYATPLLPYQASPIVVAMGMGQVRAKDGIRLCLALAAITWMVLVPLDYGWFKLLGMIPG</sequence>
<keyword evidence="7" id="KW-1185">Reference proteome</keyword>
<dbReference type="PANTHER" id="PTHR43652:SF2">
    <property type="entry name" value="BASIC AMINO ACID ANTIPORTER YFCC-RELATED"/>
    <property type="match status" value="1"/>
</dbReference>
<dbReference type="RefSeq" id="WP_136405713.1">
    <property type="nucleotide sequence ID" value="NZ_SSWX01000006.1"/>
</dbReference>
<keyword evidence="3 5" id="KW-1133">Transmembrane helix</keyword>
<name>A0A4S5BP84_9BURK</name>
<dbReference type="InterPro" id="IPR051679">
    <property type="entry name" value="DASS-Related_Transporters"/>
</dbReference>
<feature type="transmembrane region" description="Helical" evidence="5">
    <location>
        <begin position="285"/>
        <end position="313"/>
    </location>
</feature>
<proteinExistence type="predicted"/>
<feature type="transmembrane region" description="Helical" evidence="5">
    <location>
        <begin position="6"/>
        <end position="22"/>
    </location>
</feature>
<dbReference type="Proteomes" id="UP000306236">
    <property type="component" value="Unassembled WGS sequence"/>
</dbReference>
<dbReference type="OrthoDB" id="5460483at2"/>
<feature type="transmembrane region" description="Helical" evidence="5">
    <location>
        <begin position="401"/>
        <end position="424"/>
    </location>
</feature>
<evidence type="ECO:0000256" key="2">
    <source>
        <dbReference type="ARBA" id="ARBA00022692"/>
    </source>
</evidence>
<reference evidence="6 7" key="1">
    <citation type="submission" date="2019-04" db="EMBL/GenBank/DDBJ databases">
        <title>Lampropedia sp YIM MLB12 draf genome.</title>
        <authorList>
            <person name="Wang Y.-X."/>
        </authorList>
    </citation>
    <scope>NUCLEOTIDE SEQUENCE [LARGE SCALE GENOMIC DNA]</scope>
    <source>
        <strain evidence="6 7">YIM MLB12</strain>
    </source>
</reference>
<evidence type="ECO:0000313" key="7">
    <source>
        <dbReference type="Proteomes" id="UP000306236"/>
    </source>
</evidence>
<dbReference type="AlphaFoldDB" id="A0A4S5BP84"/>
<evidence type="ECO:0000256" key="3">
    <source>
        <dbReference type="ARBA" id="ARBA00022989"/>
    </source>
</evidence>
<keyword evidence="4 5" id="KW-0472">Membrane</keyword>
<feature type="transmembrane region" description="Helical" evidence="5">
    <location>
        <begin position="91"/>
        <end position="109"/>
    </location>
</feature>
<dbReference type="GO" id="GO:0022857">
    <property type="term" value="F:transmembrane transporter activity"/>
    <property type="evidence" value="ECO:0007669"/>
    <property type="project" value="InterPro"/>
</dbReference>
<evidence type="ECO:0000313" key="6">
    <source>
        <dbReference type="EMBL" id="THJ34504.1"/>
    </source>
</evidence>
<evidence type="ECO:0000256" key="4">
    <source>
        <dbReference type="ARBA" id="ARBA00023136"/>
    </source>
</evidence>